<dbReference type="InterPro" id="IPR029058">
    <property type="entry name" value="AB_hydrolase_fold"/>
</dbReference>
<keyword evidence="5" id="KW-1185">Reference proteome</keyword>
<evidence type="ECO:0000256" key="2">
    <source>
        <dbReference type="ARBA" id="ARBA00022801"/>
    </source>
</evidence>
<dbReference type="Proteomes" id="UP000013015">
    <property type="component" value="Unassembled WGS sequence"/>
</dbReference>
<keyword evidence="2 4" id="KW-0378">Hydrolase</keyword>
<dbReference type="PROSITE" id="PS01173">
    <property type="entry name" value="LIPASE_GDXG_HIS"/>
    <property type="match status" value="1"/>
</dbReference>
<dbReference type="HOGENOM" id="CLU_012494_6_4_11"/>
<dbReference type="eggNOG" id="COG0657">
    <property type="taxonomic scope" value="Bacteria"/>
</dbReference>
<sequence>MSTVMGHKYDVPRLWSEQMGEVVAKQNELAEGAYVTGQSLEEMRQAYRAERAFWNEGGPSVAVCVDQEVPTRYGAVRVRHYRPGEQGPLPLIVFVHGGGWVIGDVDTHDRITRTLCHLTGAAVVSIDYTLAPDARFPQQIHECRDVVAHIREQAEEWGIAPEDISFAGDSAGANMAAATMLMMRDEGVLTQTRTMLLFYGVYGLKDSMSMRLLGGAWDGLTEADYAYYLDQYFAEPENADDPYFNVLGSDFSTGIPPCYIVAAGLDPLRDDSRTLVEILGLCSVPHLYNEVEGVIHGFLHHSKMLDQTMDVLKEAARFYAEHPIRR</sequence>
<dbReference type="Pfam" id="PF07859">
    <property type="entry name" value="Abhydrolase_3"/>
    <property type="match status" value="1"/>
</dbReference>
<dbReference type="AlphaFoldDB" id="N6WGD0"/>
<dbReference type="Gene3D" id="3.40.50.1820">
    <property type="entry name" value="alpha/beta hydrolase"/>
    <property type="match status" value="1"/>
</dbReference>
<dbReference type="PANTHER" id="PTHR48081">
    <property type="entry name" value="AB HYDROLASE SUPERFAMILY PROTEIN C4A8.06C"/>
    <property type="match status" value="1"/>
</dbReference>
<evidence type="ECO:0000313" key="5">
    <source>
        <dbReference type="Proteomes" id="UP000013015"/>
    </source>
</evidence>
<dbReference type="PANTHER" id="PTHR48081:SF8">
    <property type="entry name" value="ALPHA_BETA HYDROLASE FOLD-3 DOMAIN-CONTAINING PROTEIN-RELATED"/>
    <property type="match status" value="1"/>
</dbReference>
<dbReference type="PATRIC" id="fig|888050.3.peg.172"/>
<comment type="caution">
    <text evidence="4">The sequence shown here is derived from an EMBL/GenBank/DDBJ whole genome shotgun (WGS) entry which is preliminary data.</text>
</comment>
<protein>
    <submittedName>
        <fullName evidence="4">Acetyl esterase</fullName>
        <ecNumber evidence="4">3.1.1.-</ecNumber>
    </submittedName>
</protein>
<dbReference type="GO" id="GO:0016787">
    <property type="term" value="F:hydrolase activity"/>
    <property type="evidence" value="ECO:0007669"/>
    <property type="project" value="UniProtKB-KW"/>
</dbReference>
<evidence type="ECO:0000259" key="3">
    <source>
        <dbReference type="Pfam" id="PF07859"/>
    </source>
</evidence>
<organism evidence="4 5">
    <name type="scientific">Schaalia cardiffensis F0333</name>
    <dbReference type="NCBI Taxonomy" id="888050"/>
    <lineage>
        <taxon>Bacteria</taxon>
        <taxon>Bacillati</taxon>
        <taxon>Actinomycetota</taxon>
        <taxon>Actinomycetes</taxon>
        <taxon>Actinomycetales</taxon>
        <taxon>Actinomycetaceae</taxon>
        <taxon>Schaalia</taxon>
    </lineage>
</organism>
<feature type="domain" description="Alpha/beta hydrolase fold-3" evidence="3">
    <location>
        <begin position="92"/>
        <end position="299"/>
    </location>
</feature>
<dbReference type="InterPro" id="IPR013094">
    <property type="entry name" value="AB_hydrolase_3"/>
</dbReference>
<evidence type="ECO:0000313" key="4">
    <source>
        <dbReference type="EMBL" id="ENO19254.1"/>
    </source>
</evidence>
<reference evidence="4 5" key="1">
    <citation type="submission" date="2013-03" db="EMBL/GenBank/DDBJ databases">
        <title>Reference genome for the Human Microbiome Project.</title>
        <authorList>
            <person name="Aqrawi P."/>
            <person name="Ayvaz T."/>
            <person name="Bess C."/>
            <person name="Blankenburg K."/>
            <person name="Coyle M."/>
            <person name="Deng J."/>
            <person name="Forbes L."/>
            <person name="Fowler G."/>
            <person name="Francisco L."/>
            <person name="Fu Q."/>
            <person name="Gibbs R."/>
            <person name="Gross S."/>
            <person name="Gubbala S."/>
            <person name="Hale W."/>
            <person name="Hemphill L."/>
            <person name="Highlander S."/>
            <person name="Hirani K."/>
            <person name="Jackson L."/>
            <person name="Jakkamsetti A."/>
            <person name="Javaid M."/>
            <person name="Jayaseelan J.C."/>
            <person name="Jiang H."/>
            <person name="Joshi V."/>
            <person name="Korchina V."/>
            <person name="Kovar C."/>
            <person name="Lara F."/>
            <person name="Lee S."/>
            <person name="Liu Y."/>
            <person name="Mata R."/>
            <person name="Mathew T."/>
            <person name="Munidasa M."/>
            <person name="Muzny D."/>
            <person name="Nazareth L."/>
            <person name="Ngo R."/>
            <person name="Nguyen L."/>
            <person name="Nguyen N."/>
            <person name="Okwuonu G."/>
            <person name="Ongeri F."/>
            <person name="Palculict T."/>
            <person name="Patil S."/>
            <person name="Petrosino J."/>
            <person name="Pham C."/>
            <person name="Pham P."/>
            <person name="Pu L.-L."/>
            <person name="Qin X."/>
            <person name="Qu J."/>
            <person name="Reid J."/>
            <person name="Ross M."/>
            <person name="Ruth R."/>
            <person name="Saada N."/>
            <person name="San Lucas F."/>
            <person name="Santibanez J."/>
            <person name="Shang Y."/>
            <person name="Simmons D."/>
            <person name="Song X.-Z."/>
            <person name="Tang L.-Y."/>
            <person name="Thornton R."/>
            <person name="Warren J."/>
            <person name="Weissenberger G."/>
            <person name="Wilczek-Boney K."/>
            <person name="Worley K."/>
            <person name="Youmans B."/>
            <person name="Zhang J."/>
            <person name="Zhang L."/>
            <person name="Zhao Z."/>
            <person name="Zhou C."/>
            <person name="Zhu D."/>
            <person name="Zhu Y."/>
        </authorList>
    </citation>
    <scope>NUCLEOTIDE SEQUENCE [LARGE SCALE GENOMIC DNA]</scope>
    <source>
        <strain evidence="4 5">F0333</strain>
    </source>
</reference>
<evidence type="ECO:0000256" key="1">
    <source>
        <dbReference type="ARBA" id="ARBA00010515"/>
    </source>
</evidence>
<gene>
    <name evidence="4" type="ORF">HMPREF9004_0173</name>
</gene>
<name>N6WGD0_9ACTO</name>
<dbReference type="SUPFAM" id="SSF53474">
    <property type="entry name" value="alpha/beta-Hydrolases"/>
    <property type="match status" value="1"/>
</dbReference>
<comment type="similarity">
    <text evidence="1">Belongs to the 'GDXG' lipolytic enzyme family.</text>
</comment>
<proteinExistence type="inferred from homology"/>
<accession>N6WGD0</accession>
<dbReference type="STRING" id="888050.HMPREF9004_0173"/>
<dbReference type="InterPro" id="IPR002168">
    <property type="entry name" value="Lipase_GDXG_HIS_AS"/>
</dbReference>
<dbReference type="EMBL" id="AQHZ01000001">
    <property type="protein sequence ID" value="ENO19254.1"/>
    <property type="molecule type" value="Genomic_DNA"/>
</dbReference>
<dbReference type="InterPro" id="IPR050300">
    <property type="entry name" value="GDXG_lipolytic_enzyme"/>
</dbReference>
<dbReference type="EC" id="3.1.1.-" evidence="4"/>